<proteinExistence type="predicted"/>
<reference evidence="2 3" key="1">
    <citation type="submission" date="2016-02" db="EMBL/GenBank/DDBJ databases">
        <title>Genome analysis of coral dinoflagellate symbionts highlights evolutionary adaptations to a symbiotic lifestyle.</title>
        <authorList>
            <person name="Aranda M."/>
            <person name="Li Y."/>
            <person name="Liew Y.J."/>
            <person name="Baumgarten S."/>
            <person name="Simakov O."/>
            <person name="Wilson M."/>
            <person name="Piel J."/>
            <person name="Ashoor H."/>
            <person name="Bougouffa S."/>
            <person name="Bajic V.B."/>
            <person name="Ryu T."/>
            <person name="Ravasi T."/>
            <person name="Bayer T."/>
            <person name="Micklem G."/>
            <person name="Kim H."/>
            <person name="Bhak J."/>
            <person name="Lajeunesse T.C."/>
            <person name="Voolstra C.R."/>
        </authorList>
    </citation>
    <scope>NUCLEOTIDE SEQUENCE [LARGE SCALE GENOMIC DNA]</scope>
    <source>
        <strain evidence="2 3">CCMP2467</strain>
    </source>
</reference>
<comment type="caution">
    <text evidence="2">The sequence shown here is derived from an EMBL/GenBank/DDBJ whole genome shotgun (WGS) entry which is preliminary data.</text>
</comment>
<feature type="domain" description="DUF4116" evidence="1">
    <location>
        <begin position="307"/>
        <end position="343"/>
    </location>
</feature>
<keyword evidence="3" id="KW-1185">Reference proteome</keyword>
<dbReference type="EMBL" id="LSRX01000375">
    <property type="protein sequence ID" value="OLP99075.1"/>
    <property type="molecule type" value="Genomic_DNA"/>
</dbReference>
<feature type="domain" description="DUF4116" evidence="1">
    <location>
        <begin position="221"/>
        <end position="254"/>
    </location>
</feature>
<evidence type="ECO:0000313" key="3">
    <source>
        <dbReference type="Proteomes" id="UP000186817"/>
    </source>
</evidence>
<protein>
    <recommendedName>
        <fullName evidence="1">DUF4116 domain-containing protein</fullName>
    </recommendedName>
</protein>
<dbReference type="Proteomes" id="UP000186817">
    <property type="component" value="Unassembled WGS sequence"/>
</dbReference>
<name>A0A1Q9DV63_SYMMI</name>
<dbReference type="AlphaFoldDB" id="A0A1Q9DV63"/>
<dbReference type="OrthoDB" id="445089at2759"/>
<accession>A0A1Q9DV63</accession>
<evidence type="ECO:0000259" key="1">
    <source>
        <dbReference type="Pfam" id="PF13475"/>
    </source>
</evidence>
<organism evidence="2 3">
    <name type="scientific">Symbiodinium microadriaticum</name>
    <name type="common">Dinoflagellate</name>
    <name type="synonym">Zooxanthella microadriatica</name>
    <dbReference type="NCBI Taxonomy" id="2951"/>
    <lineage>
        <taxon>Eukaryota</taxon>
        <taxon>Sar</taxon>
        <taxon>Alveolata</taxon>
        <taxon>Dinophyceae</taxon>
        <taxon>Suessiales</taxon>
        <taxon>Symbiodiniaceae</taxon>
        <taxon>Symbiodinium</taxon>
    </lineage>
</organism>
<sequence>MTGTPALVVRWISGGEVRIEEEWEDWFLADLKQSVSAGSDVVLMAIVRDEETAEWISKDVVLAAARSHPSALQFASERLRDDPEAELCEVVLPVVGVDHDAKAGAAADVQALPWAGKRWREDKAFALRAVARRSGTFRHAWLLTGRLPGLVDEPAFQLVVLAAVSQDGRALDCLPAELHDDEEVVLAALSETCDAIVSASQRLQAKLGSGILDLVSQEFQDREVVLAAVSENGCHLEAAAEHFAEDKEVVLAALATAQDERCFDEMVAECLRDDWEVALLGVDTSPKCRIASDTTRVEDLAQEFLDDKDVMLEAISAKASSLTYASARLRDDDDIARAAVAQDLHHGFAYEHLGESLRDDGAVVLAAISAGSITES</sequence>
<feature type="domain" description="DUF4116" evidence="1">
    <location>
        <begin position="159"/>
        <end position="204"/>
    </location>
</feature>
<dbReference type="Pfam" id="PF13475">
    <property type="entry name" value="DUF4116"/>
    <property type="match status" value="3"/>
</dbReference>
<gene>
    <name evidence="2" type="ORF">AK812_SmicGene18406</name>
</gene>
<dbReference type="InterPro" id="IPR025197">
    <property type="entry name" value="DUF4116"/>
</dbReference>
<evidence type="ECO:0000313" key="2">
    <source>
        <dbReference type="EMBL" id="OLP99075.1"/>
    </source>
</evidence>